<gene>
    <name evidence="1" type="ORF">SAMN05421547_13535</name>
</gene>
<dbReference type="GO" id="GO:0019674">
    <property type="term" value="P:NAD+ metabolic process"/>
    <property type="evidence" value="ECO:0007669"/>
    <property type="project" value="TreeGrafter"/>
</dbReference>
<proteinExistence type="predicted"/>
<evidence type="ECO:0000313" key="1">
    <source>
        <dbReference type="EMBL" id="SDZ56310.1"/>
    </source>
</evidence>
<dbReference type="PANTHER" id="PTHR13158">
    <property type="match status" value="1"/>
</dbReference>
<evidence type="ECO:0008006" key="3">
    <source>
        <dbReference type="Google" id="ProtNLM"/>
    </source>
</evidence>
<name>A0A1H3U1H1_9BURK</name>
<evidence type="ECO:0000313" key="2">
    <source>
        <dbReference type="Proteomes" id="UP000183417"/>
    </source>
</evidence>
<dbReference type="PANTHER" id="PTHR13158:SF5">
    <property type="entry name" value="NAD KINASE 2, MITOCHONDRIAL"/>
    <property type="match status" value="1"/>
</dbReference>
<dbReference type="InterPro" id="IPR016064">
    <property type="entry name" value="NAD/diacylglycerol_kinase_sf"/>
</dbReference>
<dbReference type="Proteomes" id="UP000183417">
    <property type="component" value="Unassembled WGS sequence"/>
</dbReference>
<accession>A0A1H3U1H1</accession>
<protein>
    <recommendedName>
        <fullName evidence="3">Sugar kinase</fullName>
    </recommendedName>
</protein>
<sequence length="310" mass="33606">MNVNERKTVLVVRRTRLDELVARYHTLSQARFYIEHLGADFGDYLRESAAYATALQAVVQALEARGRYQIVDRALVPNFVFGADDIVVALGQDGMVANTMKYLDGQPLIGVNPEPARWDGLLLPFAPADLAALLGDVAANRRPTRAVTLAEARLSDGQVLRAANDLFIGPRSHTSALYDIALGERRESQSSSGLIVATGLGSSAWIKSIVTGSMGIARAVRGASTDFDYQPFAWDAPRLDFAVREPFPSRSSTAELVYGQVTAGQPLTLRSRMPDHGVIFSDGMEADYLQFTAGMQATIGLSDRQGCLVV</sequence>
<dbReference type="GeneID" id="94690181"/>
<dbReference type="EMBL" id="FNPE01000035">
    <property type="protein sequence ID" value="SDZ56310.1"/>
    <property type="molecule type" value="Genomic_DNA"/>
</dbReference>
<reference evidence="1 2" key="1">
    <citation type="submission" date="2016-10" db="EMBL/GenBank/DDBJ databases">
        <authorList>
            <person name="de Groot N.N."/>
        </authorList>
    </citation>
    <scope>NUCLEOTIDE SEQUENCE [LARGE SCALE GENOMIC DNA]</scope>
    <source>
        <strain evidence="1 2">LMG 24775</strain>
    </source>
</reference>
<dbReference type="RefSeq" id="WP_074923775.1">
    <property type="nucleotide sequence ID" value="NZ_CP141274.1"/>
</dbReference>
<dbReference type="SUPFAM" id="SSF111331">
    <property type="entry name" value="NAD kinase/diacylglycerol kinase-like"/>
    <property type="match status" value="1"/>
</dbReference>
<dbReference type="AlphaFoldDB" id="A0A1H3U1H1"/>
<dbReference type="GO" id="GO:0003951">
    <property type="term" value="F:NAD+ kinase activity"/>
    <property type="evidence" value="ECO:0007669"/>
    <property type="project" value="TreeGrafter"/>
</dbReference>
<organism evidence="1 2">
    <name type="scientific">Delftia lacustris</name>
    <dbReference type="NCBI Taxonomy" id="558537"/>
    <lineage>
        <taxon>Bacteria</taxon>
        <taxon>Pseudomonadati</taxon>
        <taxon>Pseudomonadota</taxon>
        <taxon>Betaproteobacteria</taxon>
        <taxon>Burkholderiales</taxon>
        <taxon>Comamonadaceae</taxon>
        <taxon>Delftia</taxon>
    </lineage>
</organism>